<dbReference type="InterPro" id="IPR009061">
    <property type="entry name" value="DNA-bd_dom_put_sf"/>
</dbReference>
<sequence>MLTIGELASYAGVTVRAVRHYHAKGLLPEPERDHSGYRRYDAGAVVELIKIRTLAEAGVPLGRVRELLQADEEDFAAAIADIDKRLRAEIRERQRHRERIARLASGDGLALPPEVVEYLDRLRALGVDERIVQVERDGWIPLAALSPERIPEWMARKREQITDPRFVGFYRVLGQALDRTDDDPLLVELADELAAYLTQMADEQGEDYVDDTGVEPPFAKLMDALAFQTVPPAGQLIELLKKHGWTGWTRLERVDPMRGAAGTRQENTAVRHSRCER</sequence>
<dbReference type="RefSeq" id="WP_062156751.1">
    <property type="nucleotide sequence ID" value="NZ_KQ948002.1"/>
</dbReference>
<dbReference type="Gene3D" id="1.10.1660.10">
    <property type="match status" value="1"/>
</dbReference>
<dbReference type="PROSITE" id="PS50937">
    <property type="entry name" value="HTH_MERR_2"/>
    <property type="match status" value="1"/>
</dbReference>
<dbReference type="GO" id="GO:0003700">
    <property type="term" value="F:DNA-binding transcription factor activity"/>
    <property type="evidence" value="ECO:0007669"/>
    <property type="project" value="InterPro"/>
</dbReference>
<reference evidence="3 4" key="1">
    <citation type="submission" date="2015-10" db="EMBL/GenBank/DDBJ databases">
        <title>Draft genome sequence of Streptomyces curacoi DSM 40107, type strain for the species Streptomyces curacoi.</title>
        <authorList>
            <person name="Ruckert C."/>
            <person name="Winkler A."/>
            <person name="Kalinowski J."/>
            <person name="Kampfer P."/>
            <person name="Glaeser S."/>
        </authorList>
    </citation>
    <scope>NUCLEOTIDE SEQUENCE [LARGE SCALE GENOMIC DNA]</scope>
    <source>
        <strain evidence="3 4">DSM 40107</strain>
    </source>
</reference>
<protein>
    <submittedName>
        <fullName evidence="3">MerR family transcriptional regulator</fullName>
    </submittedName>
</protein>
<dbReference type="PANTHER" id="PTHR30204">
    <property type="entry name" value="REDOX-CYCLING DRUG-SENSING TRANSCRIPTIONAL ACTIVATOR SOXR"/>
    <property type="match status" value="1"/>
</dbReference>
<dbReference type="GO" id="GO:0003677">
    <property type="term" value="F:DNA binding"/>
    <property type="evidence" value="ECO:0007669"/>
    <property type="project" value="UniProtKB-KW"/>
</dbReference>
<proteinExistence type="predicted"/>
<evidence type="ECO:0000313" key="4">
    <source>
        <dbReference type="Proteomes" id="UP000054024"/>
    </source>
</evidence>
<dbReference type="InterPro" id="IPR047057">
    <property type="entry name" value="MerR_fam"/>
</dbReference>
<dbReference type="PRINTS" id="PR00040">
    <property type="entry name" value="HTHMERR"/>
</dbReference>
<evidence type="ECO:0000256" key="1">
    <source>
        <dbReference type="ARBA" id="ARBA00023125"/>
    </source>
</evidence>
<dbReference type="CDD" id="cd00592">
    <property type="entry name" value="HTH_MerR-like"/>
    <property type="match status" value="1"/>
</dbReference>
<dbReference type="EMBL" id="LMWJ01000038">
    <property type="protein sequence ID" value="KUM67240.1"/>
    <property type="molecule type" value="Genomic_DNA"/>
</dbReference>
<evidence type="ECO:0000259" key="2">
    <source>
        <dbReference type="PROSITE" id="PS50937"/>
    </source>
</evidence>
<gene>
    <name evidence="3" type="ORF">AQI70_36500</name>
</gene>
<name>A0A117NTR6_9ACTN</name>
<feature type="domain" description="HTH merR-type" evidence="2">
    <location>
        <begin position="1"/>
        <end position="70"/>
    </location>
</feature>
<comment type="caution">
    <text evidence="3">The sequence shown here is derived from an EMBL/GenBank/DDBJ whole genome shotgun (WGS) entry which is preliminary data.</text>
</comment>
<dbReference type="AlphaFoldDB" id="A0A117NTR6"/>
<dbReference type="OrthoDB" id="4569196at2"/>
<dbReference type="Pfam" id="PF00376">
    <property type="entry name" value="MerR"/>
    <property type="match status" value="1"/>
</dbReference>
<keyword evidence="4" id="KW-1185">Reference proteome</keyword>
<accession>A0A117NTR6</accession>
<dbReference type="SMART" id="SM00422">
    <property type="entry name" value="HTH_MERR"/>
    <property type="match status" value="1"/>
</dbReference>
<dbReference type="STRING" id="146536.AQI70_36500"/>
<evidence type="ECO:0000313" key="3">
    <source>
        <dbReference type="EMBL" id="KUM67240.1"/>
    </source>
</evidence>
<organism evidence="3 4">
    <name type="scientific">Streptomyces curacoi</name>
    <dbReference type="NCBI Taxonomy" id="146536"/>
    <lineage>
        <taxon>Bacteria</taxon>
        <taxon>Bacillati</taxon>
        <taxon>Actinomycetota</taxon>
        <taxon>Actinomycetes</taxon>
        <taxon>Kitasatosporales</taxon>
        <taxon>Streptomycetaceae</taxon>
        <taxon>Streptomyces</taxon>
    </lineage>
</organism>
<keyword evidence="1" id="KW-0238">DNA-binding</keyword>
<dbReference type="Proteomes" id="UP000054024">
    <property type="component" value="Unassembled WGS sequence"/>
</dbReference>
<dbReference type="SUPFAM" id="SSF46955">
    <property type="entry name" value="Putative DNA-binding domain"/>
    <property type="match status" value="1"/>
</dbReference>
<dbReference type="InterPro" id="IPR000551">
    <property type="entry name" value="MerR-type_HTH_dom"/>
</dbReference>
<dbReference type="PANTHER" id="PTHR30204:SF93">
    <property type="entry name" value="HTH MERR-TYPE DOMAIN-CONTAINING PROTEIN"/>
    <property type="match status" value="1"/>
</dbReference>